<dbReference type="EMBL" id="CP089277">
    <property type="protein sequence ID" value="USP79148.1"/>
    <property type="molecule type" value="Genomic_DNA"/>
</dbReference>
<feature type="transmembrane region" description="Helical" evidence="8">
    <location>
        <begin position="523"/>
        <end position="545"/>
    </location>
</feature>
<evidence type="ECO:0000313" key="11">
    <source>
        <dbReference type="Proteomes" id="UP001056012"/>
    </source>
</evidence>
<dbReference type="GO" id="GO:0005886">
    <property type="term" value="C:plasma membrane"/>
    <property type="evidence" value="ECO:0007669"/>
    <property type="project" value="TreeGrafter"/>
</dbReference>
<feature type="domain" description="Rhodopsin" evidence="9">
    <location>
        <begin position="40"/>
        <end position="260"/>
    </location>
</feature>
<evidence type="ECO:0000256" key="8">
    <source>
        <dbReference type="RuleBase" id="RU362088"/>
    </source>
</evidence>
<evidence type="ECO:0000256" key="5">
    <source>
        <dbReference type="ARBA" id="ARBA00022989"/>
    </source>
</evidence>
<dbReference type="PANTHER" id="PTHR11040">
    <property type="entry name" value="ZINC/IRON TRANSPORTER"/>
    <property type="match status" value="1"/>
</dbReference>
<feature type="transmembrane region" description="Helical" evidence="8">
    <location>
        <begin position="214"/>
        <end position="236"/>
    </location>
</feature>
<dbReference type="InterPro" id="IPR004698">
    <property type="entry name" value="Zn/Fe_permease_fun/pln"/>
</dbReference>
<feature type="transmembrane region" description="Helical" evidence="8">
    <location>
        <begin position="178"/>
        <end position="202"/>
    </location>
</feature>
<dbReference type="AlphaFoldDB" id="A0A9Q9DSX3"/>
<dbReference type="VEuPathDB" id="FungiDB:yc1106_06422"/>
<organism evidence="10 11">
    <name type="scientific">Curvularia clavata</name>
    <dbReference type="NCBI Taxonomy" id="95742"/>
    <lineage>
        <taxon>Eukaryota</taxon>
        <taxon>Fungi</taxon>
        <taxon>Dikarya</taxon>
        <taxon>Ascomycota</taxon>
        <taxon>Pezizomycotina</taxon>
        <taxon>Dothideomycetes</taxon>
        <taxon>Pleosporomycetidae</taxon>
        <taxon>Pleosporales</taxon>
        <taxon>Pleosporineae</taxon>
        <taxon>Pleosporaceae</taxon>
        <taxon>Curvularia</taxon>
    </lineage>
</organism>
<evidence type="ECO:0000256" key="4">
    <source>
        <dbReference type="ARBA" id="ARBA00022692"/>
    </source>
</evidence>
<evidence type="ECO:0000256" key="6">
    <source>
        <dbReference type="ARBA" id="ARBA00023065"/>
    </source>
</evidence>
<keyword evidence="6 8" id="KW-0406">Ion transport</keyword>
<evidence type="ECO:0000256" key="3">
    <source>
        <dbReference type="ARBA" id="ARBA00022448"/>
    </source>
</evidence>
<feature type="transmembrane region" description="Helical" evidence="8">
    <location>
        <begin position="100"/>
        <end position="124"/>
    </location>
</feature>
<feature type="transmembrane region" description="Helical" evidence="8">
    <location>
        <begin position="376"/>
        <end position="397"/>
    </location>
</feature>
<feature type="transmembrane region" description="Helical" evidence="8">
    <location>
        <begin position="417"/>
        <end position="440"/>
    </location>
</feature>
<keyword evidence="3 8" id="KW-0813">Transport</keyword>
<evidence type="ECO:0000259" key="9">
    <source>
        <dbReference type="Pfam" id="PF20684"/>
    </source>
</evidence>
<proteinExistence type="inferred from homology"/>
<protein>
    <recommendedName>
        <fullName evidence="9">Rhodopsin domain-containing protein</fullName>
    </recommendedName>
</protein>
<comment type="caution">
    <text evidence="8">Lacks conserved residue(s) required for the propagation of feature annotation.</text>
</comment>
<reference evidence="10" key="1">
    <citation type="submission" date="2021-12" db="EMBL/GenBank/DDBJ databases">
        <title>Curvularia clavata genome.</title>
        <authorList>
            <person name="Cao Y."/>
        </authorList>
    </citation>
    <scope>NUCLEOTIDE SEQUENCE</scope>
    <source>
        <strain evidence="10">Yc1106</strain>
    </source>
</reference>
<dbReference type="Pfam" id="PF02535">
    <property type="entry name" value="Zip"/>
    <property type="match status" value="1"/>
</dbReference>
<feature type="transmembrane region" description="Helical" evidence="8">
    <location>
        <begin position="581"/>
        <end position="605"/>
    </location>
</feature>
<dbReference type="PROSITE" id="PS51257">
    <property type="entry name" value="PROKAR_LIPOPROTEIN"/>
    <property type="match status" value="1"/>
</dbReference>
<name>A0A9Q9DSX3_CURCL</name>
<feature type="transmembrane region" description="Helical" evidence="8">
    <location>
        <begin position="20"/>
        <end position="43"/>
    </location>
</feature>
<dbReference type="Pfam" id="PF20684">
    <property type="entry name" value="Fung_rhodopsin"/>
    <property type="match status" value="1"/>
</dbReference>
<feature type="transmembrane region" description="Helical" evidence="8">
    <location>
        <begin position="344"/>
        <end position="364"/>
    </location>
</feature>
<feature type="transmembrane region" description="Helical" evidence="8">
    <location>
        <begin position="55"/>
        <end position="80"/>
    </location>
</feature>
<dbReference type="OrthoDB" id="448280at2759"/>
<dbReference type="PANTHER" id="PTHR11040:SF32">
    <property type="entry name" value="ZINC-REGULATED TRANSPORTER 1"/>
    <property type="match status" value="1"/>
</dbReference>
<feature type="transmembrane region" description="Helical" evidence="8">
    <location>
        <begin position="136"/>
        <end position="158"/>
    </location>
</feature>
<sequence>MCDDSTKQDNSLISAQNHGTILLMVVWSLACLLIIAAVARIIVRYRSKRFRRLPWTNDIVIFATTLLALGSIVVITAAVASGLGKVACLLNDGDLEQIQLKLFVTTILFILVASISKGSVLLYLHHLAETALQRISIIAISTLIVLWTIVVLAGMAFQCESPAPWRIWTGKCIPLIPFWMTMNIADVVLEAAVVVLSVYSIWRLRESYRQKTLATLLLSLRLTLIGASVVRLIYLIPAYDRNAEPTFGSIPYIIATQGQVAFAALIALASSTVLETPFWVHKVARSLRWPPSPPQLQSVLNTNMALTTPFDPTHVDLTTADPADIICYFYLGKNEYNGLLGARISSIFVIGFVCTLATYFPVMARRNPRCKIPKGGYTFARFFGSGVIVATAFIHLLDPAYEAIGPDSCIAASGVWAKFPWCAGIVLVSIIAVFSVDLAAEVYVERRFGVALHQGDDEESDTFVCLAQHDTTTTVAVRSPELAEPSNIDDSAVRGKDTLAVSSCGSLLAAHARVAFAQQISAFLVLEFGIIFHSVIIGLNLGVVASSSFTTLYPVLVFHQSFEGLGIGARLSSISFPRNKAWMPWALCALYGLTTPMAIAVGLGVRTTYVPESRTSLIVQGVLNAVSAGILIYSGLVELLAKDFLFEKERTKNLGSLGLSLTYVLIGAASMAVLGYWA</sequence>
<keyword evidence="4 8" id="KW-0812">Transmembrane</keyword>
<feature type="transmembrane region" description="Helical" evidence="8">
    <location>
        <begin position="617"/>
        <end position="641"/>
    </location>
</feature>
<comment type="subcellular location">
    <subcellularLocation>
        <location evidence="1 8">Membrane</location>
        <topology evidence="1 8">Multi-pass membrane protein</topology>
    </subcellularLocation>
</comment>
<accession>A0A9Q9DSX3</accession>
<gene>
    <name evidence="10" type="ORF">yc1106_06422</name>
</gene>
<dbReference type="InterPro" id="IPR003689">
    <property type="entry name" value="ZIP"/>
</dbReference>
<dbReference type="Proteomes" id="UP001056012">
    <property type="component" value="Chromosome 4"/>
</dbReference>
<evidence type="ECO:0000256" key="1">
    <source>
        <dbReference type="ARBA" id="ARBA00004141"/>
    </source>
</evidence>
<feature type="transmembrane region" description="Helical" evidence="8">
    <location>
        <begin position="653"/>
        <end position="677"/>
    </location>
</feature>
<evidence type="ECO:0000256" key="7">
    <source>
        <dbReference type="ARBA" id="ARBA00023136"/>
    </source>
</evidence>
<dbReference type="NCBIfam" id="TIGR00820">
    <property type="entry name" value="zip"/>
    <property type="match status" value="1"/>
</dbReference>
<comment type="similarity">
    <text evidence="2 8">Belongs to the ZIP transporter (TC 2.A.5) family.</text>
</comment>
<evidence type="ECO:0000256" key="2">
    <source>
        <dbReference type="ARBA" id="ARBA00006939"/>
    </source>
</evidence>
<dbReference type="InterPro" id="IPR049326">
    <property type="entry name" value="Rhodopsin_dom_fungi"/>
</dbReference>
<keyword evidence="7 8" id="KW-0472">Membrane</keyword>
<dbReference type="GO" id="GO:0000006">
    <property type="term" value="F:high-affinity zinc transmembrane transporter activity"/>
    <property type="evidence" value="ECO:0007669"/>
    <property type="project" value="TreeGrafter"/>
</dbReference>
<keyword evidence="5 8" id="KW-1133">Transmembrane helix</keyword>
<keyword evidence="11" id="KW-1185">Reference proteome</keyword>
<dbReference type="GO" id="GO:0071578">
    <property type="term" value="P:zinc ion import across plasma membrane"/>
    <property type="evidence" value="ECO:0007669"/>
    <property type="project" value="TreeGrafter"/>
</dbReference>
<evidence type="ECO:0000313" key="10">
    <source>
        <dbReference type="EMBL" id="USP79148.1"/>
    </source>
</evidence>